<dbReference type="AlphaFoldDB" id="A0A2S8FQD6"/>
<evidence type="ECO:0000256" key="4">
    <source>
        <dbReference type="ARBA" id="ARBA00022839"/>
    </source>
</evidence>
<comment type="subcellular location">
    <subcellularLocation>
        <location evidence="5 6">Cytoplasm</location>
    </subcellularLocation>
</comment>
<name>A0A2S8FQD6_9BACT</name>
<evidence type="ECO:0000313" key="9">
    <source>
        <dbReference type="EMBL" id="PQO34391.1"/>
    </source>
</evidence>
<feature type="domain" description="Exonuclease VII large subunit C-terminal" evidence="7">
    <location>
        <begin position="134"/>
        <end position="351"/>
    </location>
</feature>
<evidence type="ECO:0000256" key="6">
    <source>
        <dbReference type="RuleBase" id="RU004355"/>
    </source>
</evidence>
<dbReference type="GO" id="GO:0009318">
    <property type="term" value="C:exodeoxyribonuclease VII complex"/>
    <property type="evidence" value="ECO:0007669"/>
    <property type="project" value="UniProtKB-UniRule"/>
</dbReference>
<dbReference type="GO" id="GO:0008855">
    <property type="term" value="F:exodeoxyribonuclease VII activity"/>
    <property type="evidence" value="ECO:0007669"/>
    <property type="project" value="UniProtKB-UniRule"/>
</dbReference>
<dbReference type="Proteomes" id="UP000238322">
    <property type="component" value="Unassembled WGS sequence"/>
</dbReference>
<dbReference type="GO" id="GO:0006308">
    <property type="term" value="P:DNA catabolic process"/>
    <property type="evidence" value="ECO:0007669"/>
    <property type="project" value="UniProtKB-UniRule"/>
</dbReference>
<dbReference type="InterPro" id="IPR020579">
    <property type="entry name" value="Exonuc_VII_lsu_C"/>
</dbReference>
<evidence type="ECO:0000256" key="5">
    <source>
        <dbReference type="HAMAP-Rule" id="MF_00378"/>
    </source>
</evidence>
<comment type="subunit">
    <text evidence="5">Heterooligomer composed of large and small subunits.</text>
</comment>
<dbReference type="HAMAP" id="MF_00378">
    <property type="entry name" value="Exonuc_7_L"/>
    <property type="match status" value="1"/>
</dbReference>
<comment type="similarity">
    <text evidence="5 6">Belongs to the XseA family.</text>
</comment>
<keyword evidence="2 5" id="KW-0540">Nuclease</keyword>
<dbReference type="CDD" id="cd04489">
    <property type="entry name" value="ExoVII_LU_OBF"/>
    <property type="match status" value="1"/>
</dbReference>
<gene>
    <name evidence="5 9" type="primary">xseA</name>
    <name evidence="9" type="ORF">C5Y83_12745</name>
</gene>
<feature type="domain" description="OB-fold nucleic acid binding" evidence="8">
    <location>
        <begin position="18"/>
        <end position="111"/>
    </location>
</feature>
<dbReference type="Pfam" id="PF13742">
    <property type="entry name" value="tRNA_anti_2"/>
    <property type="match status" value="1"/>
</dbReference>
<dbReference type="InterPro" id="IPR025824">
    <property type="entry name" value="OB-fold_nuc-bd_dom"/>
</dbReference>
<dbReference type="RefSeq" id="WP_105330122.1">
    <property type="nucleotide sequence ID" value="NZ_PUHY01000010.1"/>
</dbReference>
<proteinExistence type="inferred from homology"/>
<dbReference type="EMBL" id="PUHY01000010">
    <property type="protein sequence ID" value="PQO34391.1"/>
    <property type="molecule type" value="Genomic_DNA"/>
</dbReference>
<dbReference type="GO" id="GO:0005737">
    <property type="term" value="C:cytoplasm"/>
    <property type="evidence" value="ECO:0007669"/>
    <property type="project" value="UniProtKB-SubCell"/>
</dbReference>
<evidence type="ECO:0000259" key="8">
    <source>
        <dbReference type="Pfam" id="PF13742"/>
    </source>
</evidence>
<evidence type="ECO:0000256" key="2">
    <source>
        <dbReference type="ARBA" id="ARBA00022722"/>
    </source>
</evidence>
<organism evidence="9 10">
    <name type="scientific">Blastopirellula marina</name>
    <dbReference type="NCBI Taxonomy" id="124"/>
    <lineage>
        <taxon>Bacteria</taxon>
        <taxon>Pseudomonadati</taxon>
        <taxon>Planctomycetota</taxon>
        <taxon>Planctomycetia</taxon>
        <taxon>Pirellulales</taxon>
        <taxon>Pirellulaceae</taxon>
        <taxon>Blastopirellula</taxon>
    </lineage>
</organism>
<evidence type="ECO:0000313" key="10">
    <source>
        <dbReference type="Proteomes" id="UP000238322"/>
    </source>
</evidence>
<sequence length="414" mass="45972">MDAELEGWPEPGDKPPVLSVSQLTSLIQGTLEMAIPPVWVAGEISNLSQPRSGHVYLTLKDDEAQIRAVIWRNTAAKLPFDLEDGQEVLCHGQLDVYPPRGSYQLVIREIEPRGVGSLQLKLRQLQQKLSAEGLFDADRKRPLPKFPRRIAFVTSPTGAAVRDFLEVMNRRWKNVEVLVIPARVQGEGAAQEIAAGIHRAHLLTERPDVIVVGRGGGSMEDLWCFNEEVVVRAIATSEIPTISAVGHEIDVTLADFAADVRALTPSEAAELVVPSMAEIEERLGTFQQRLATGLRTTYDRAAAKLELLARNRVFTHPFEMVHDHQRTLDDLDAAATRAIRRRLQNAQEALARRSAQLEAMSPLAVLARGYSVTRTTEKEVIREHDQVQPGDEIETILPNGRIRSRVESTEPNES</sequence>
<accession>A0A2S8FQD6</accession>
<dbReference type="GO" id="GO:0003676">
    <property type="term" value="F:nucleic acid binding"/>
    <property type="evidence" value="ECO:0007669"/>
    <property type="project" value="InterPro"/>
</dbReference>
<comment type="caution">
    <text evidence="9">The sequence shown here is derived from an EMBL/GenBank/DDBJ whole genome shotgun (WGS) entry which is preliminary data.</text>
</comment>
<evidence type="ECO:0000259" key="7">
    <source>
        <dbReference type="Pfam" id="PF02601"/>
    </source>
</evidence>
<dbReference type="PANTHER" id="PTHR30008:SF0">
    <property type="entry name" value="EXODEOXYRIBONUCLEASE 7 LARGE SUBUNIT"/>
    <property type="match status" value="1"/>
</dbReference>
<dbReference type="PANTHER" id="PTHR30008">
    <property type="entry name" value="EXODEOXYRIBONUCLEASE 7 LARGE SUBUNIT"/>
    <property type="match status" value="1"/>
</dbReference>
<protein>
    <recommendedName>
        <fullName evidence="5">Exodeoxyribonuclease 7 large subunit</fullName>
        <ecNumber evidence="5">3.1.11.6</ecNumber>
    </recommendedName>
    <alternativeName>
        <fullName evidence="5">Exodeoxyribonuclease VII large subunit</fullName>
        <shortName evidence="5">Exonuclease VII large subunit</shortName>
    </alternativeName>
</protein>
<keyword evidence="1 5" id="KW-0963">Cytoplasm</keyword>
<evidence type="ECO:0000256" key="3">
    <source>
        <dbReference type="ARBA" id="ARBA00022801"/>
    </source>
</evidence>
<dbReference type="InterPro" id="IPR003753">
    <property type="entry name" value="Exonuc_VII_L"/>
</dbReference>
<keyword evidence="3 5" id="KW-0378">Hydrolase</keyword>
<dbReference type="NCBIfam" id="TIGR00237">
    <property type="entry name" value="xseA"/>
    <property type="match status" value="1"/>
</dbReference>
<dbReference type="OrthoDB" id="9802795at2"/>
<reference evidence="9 10" key="1">
    <citation type="submission" date="2018-02" db="EMBL/GenBank/DDBJ databases">
        <title>Comparative genomes isolates from brazilian mangrove.</title>
        <authorList>
            <person name="Araujo J.E."/>
            <person name="Taketani R.G."/>
            <person name="Silva M.C.P."/>
            <person name="Loureco M.V."/>
            <person name="Andreote F.D."/>
        </authorList>
    </citation>
    <scope>NUCLEOTIDE SEQUENCE [LARGE SCALE GENOMIC DNA]</scope>
    <source>
        <strain evidence="9 10">Hex-1 MGV</strain>
    </source>
</reference>
<comment type="function">
    <text evidence="5">Bidirectionally degrades single-stranded DNA into large acid-insoluble oligonucleotides, which are then degraded further into small acid-soluble oligonucleotides.</text>
</comment>
<dbReference type="Pfam" id="PF02601">
    <property type="entry name" value="Exonuc_VII_L"/>
    <property type="match status" value="1"/>
</dbReference>
<evidence type="ECO:0000256" key="1">
    <source>
        <dbReference type="ARBA" id="ARBA00022490"/>
    </source>
</evidence>
<dbReference type="EC" id="3.1.11.6" evidence="5"/>
<keyword evidence="4 5" id="KW-0269">Exonuclease</keyword>
<comment type="catalytic activity">
    <reaction evidence="5 6">
        <text>Exonucleolytic cleavage in either 5'- to 3'- or 3'- to 5'-direction to yield nucleoside 5'-phosphates.</text>
        <dbReference type="EC" id="3.1.11.6"/>
    </reaction>
</comment>